<keyword evidence="7" id="KW-1185">Reference proteome</keyword>
<keyword evidence="2 6" id="KW-0378">Hydrolase</keyword>
<protein>
    <submittedName>
        <fullName evidence="6">Alpha/beta hydrolase</fullName>
    </submittedName>
</protein>
<evidence type="ECO:0000256" key="1">
    <source>
        <dbReference type="ARBA" id="ARBA00010515"/>
    </source>
</evidence>
<organism evidence="6 7">
    <name type="scientific">Methylocystis parvus</name>
    <dbReference type="NCBI Taxonomy" id="134"/>
    <lineage>
        <taxon>Bacteria</taxon>
        <taxon>Pseudomonadati</taxon>
        <taxon>Pseudomonadota</taxon>
        <taxon>Alphaproteobacteria</taxon>
        <taxon>Hyphomicrobiales</taxon>
        <taxon>Methylocystaceae</taxon>
        <taxon>Methylocystis</taxon>
    </lineage>
</organism>
<keyword evidence="4" id="KW-0732">Signal</keyword>
<evidence type="ECO:0000259" key="5">
    <source>
        <dbReference type="Pfam" id="PF07859"/>
    </source>
</evidence>
<dbReference type="SUPFAM" id="SSF53474">
    <property type="entry name" value="alpha/beta-Hydrolases"/>
    <property type="match status" value="1"/>
</dbReference>
<gene>
    <name evidence="6" type="ORF">F7D14_18690</name>
</gene>
<dbReference type="KEGG" id="mpar:F7D14_18690"/>
<dbReference type="Proteomes" id="UP000422569">
    <property type="component" value="Chromosome"/>
</dbReference>
<dbReference type="Gene3D" id="3.40.50.1820">
    <property type="entry name" value="alpha/beta hydrolase"/>
    <property type="match status" value="1"/>
</dbReference>
<reference evidence="6 7" key="1">
    <citation type="submission" date="2019-09" db="EMBL/GenBank/DDBJ databases">
        <title>Isolation and complete genome sequencing of Methylocystis species.</title>
        <authorList>
            <person name="Rumah B.L."/>
            <person name="Stead C.E."/>
            <person name="Stevens B.C."/>
            <person name="Minton N.P."/>
            <person name="Grosse-Honebrink A."/>
            <person name="Zhang Y."/>
        </authorList>
    </citation>
    <scope>NUCLEOTIDE SEQUENCE [LARGE SCALE GENOMIC DNA]</scope>
    <source>
        <strain evidence="6 7">BRCS2</strain>
    </source>
</reference>
<dbReference type="GO" id="GO:0004806">
    <property type="term" value="F:triacylglycerol lipase activity"/>
    <property type="evidence" value="ECO:0007669"/>
    <property type="project" value="TreeGrafter"/>
</dbReference>
<feature type="compositionally biased region" description="Low complexity" evidence="3">
    <location>
        <begin position="34"/>
        <end position="46"/>
    </location>
</feature>
<dbReference type="PANTHER" id="PTHR48081:SF30">
    <property type="entry name" value="ACETYL-HYDROLASE LIPR-RELATED"/>
    <property type="match status" value="1"/>
</dbReference>
<accession>A0A6B8M9M4</accession>
<proteinExistence type="inferred from homology"/>
<dbReference type="PANTHER" id="PTHR48081">
    <property type="entry name" value="AB HYDROLASE SUPERFAMILY PROTEIN C4A8.06C"/>
    <property type="match status" value="1"/>
</dbReference>
<feature type="chain" id="PRO_5025355022" evidence="4">
    <location>
        <begin position="24"/>
        <end position="367"/>
    </location>
</feature>
<dbReference type="RefSeq" id="WP_016919494.1">
    <property type="nucleotide sequence ID" value="NZ_CP044331.1"/>
</dbReference>
<dbReference type="EMBL" id="CP044331">
    <property type="protein sequence ID" value="QGM99308.1"/>
    <property type="molecule type" value="Genomic_DNA"/>
</dbReference>
<name>A0A6B8M9M4_9HYPH</name>
<dbReference type="InterPro" id="IPR029058">
    <property type="entry name" value="AB_hydrolase_fold"/>
</dbReference>
<dbReference type="Pfam" id="PF07859">
    <property type="entry name" value="Abhydrolase_3"/>
    <property type="match status" value="1"/>
</dbReference>
<dbReference type="AlphaFoldDB" id="A0A6B8M9M4"/>
<sequence>MSRFPFTILSFSALLAFFSGAWAKTRPPTPPADAPAAAAANAQPGPRHVPPRVIPVPGDVSKQLQAFIRMPYPPGVLSPPPKTAAEWGALNKRFAAEWTAPLADLRKQLHVSVEATEIAGVKAYLVTPRDLRPENVNRMLLHLHGGGYVFGGGEAATSEAIMMAGIGGYRVISVDYRMPPDFPFPAGLDDALTVWRSIAQTIDPRNMAVFGSSAGGGLALAMALKAKDEGLPLPAAVSAGTPWSDLDKIGDSYFANEYVDNMLVAWDGWLGGAARLYANGHDLKNPYLSPVYGNYKNFPPTILTTGTRDLFLSNTVRVHRALRRAGAEADLNVYEGMSHAQYAGPGMPEAREVFEDIARFFDARLGR</sequence>
<feature type="signal peptide" evidence="4">
    <location>
        <begin position="1"/>
        <end position="23"/>
    </location>
</feature>
<feature type="region of interest" description="Disordered" evidence="3">
    <location>
        <begin position="28"/>
        <end position="52"/>
    </location>
</feature>
<dbReference type="InterPro" id="IPR013094">
    <property type="entry name" value="AB_hydrolase_3"/>
</dbReference>
<comment type="similarity">
    <text evidence="1">Belongs to the 'GDXG' lipolytic enzyme family.</text>
</comment>
<dbReference type="InterPro" id="IPR050300">
    <property type="entry name" value="GDXG_lipolytic_enzyme"/>
</dbReference>
<evidence type="ECO:0000256" key="2">
    <source>
        <dbReference type="ARBA" id="ARBA00022801"/>
    </source>
</evidence>
<evidence type="ECO:0000256" key="3">
    <source>
        <dbReference type="SAM" id="MobiDB-lite"/>
    </source>
</evidence>
<evidence type="ECO:0000256" key="4">
    <source>
        <dbReference type="SAM" id="SignalP"/>
    </source>
</evidence>
<evidence type="ECO:0000313" key="6">
    <source>
        <dbReference type="EMBL" id="QGM99308.1"/>
    </source>
</evidence>
<feature type="domain" description="Alpha/beta hydrolase fold-3" evidence="5">
    <location>
        <begin position="140"/>
        <end position="340"/>
    </location>
</feature>
<evidence type="ECO:0000313" key="7">
    <source>
        <dbReference type="Proteomes" id="UP000422569"/>
    </source>
</evidence>